<gene>
    <name evidence="4" type="ORF">EV148_10352</name>
</gene>
<dbReference type="SUPFAM" id="SSF53474">
    <property type="entry name" value="alpha/beta-Hydrolases"/>
    <property type="match status" value="1"/>
</dbReference>
<dbReference type="RefSeq" id="WP_131995713.1">
    <property type="nucleotide sequence ID" value="NZ_SLWQ01000003.1"/>
</dbReference>
<evidence type="ECO:0000259" key="3">
    <source>
        <dbReference type="Pfam" id="PF00561"/>
    </source>
</evidence>
<evidence type="ECO:0000313" key="4">
    <source>
        <dbReference type="EMBL" id="TCO41133.1"/>
    </source>
</evidence>
<evidence type="ECO:0000256" key="1">
    <source>
        <dbReference type="ARBA" id="ARBA00008645"/>
    </source>
</evidence>
<keyword evidence="2" id="KW-0378">Hydrolase</keyword>
<dbReference type="InterPro" id="IPR000073">
    <property type="entry name" value="AB_hydrolase_1"/>
</dbReference>
<evidence type="ECO:0000313" key="5">
    <source>
        <dbReference type="Proteomes" id="UP000294862"/>
    </source>
</evidence>
<organism evidence="4 5">
    <name type="scientific">Dokdonella fugitiva</name>
    <dbReference type="NCBI Taxonomy" id="328517"/>
    <lineage>
        <taxon>Bacteria</taxon>
        <taxon>Pseudomonadati</taxon>
        <taxon>Pseudomonadota</taxon>
        <taxon>Gammaproteobacteria</taxon>
        <taxon>Lysobacterales</taxon>
        <taxon>Rhodanobacteraceae</taxon>
        <taxon>Dokdonella</taxon>
    </lineage>
</organism>
<dbReference type="AlphaFoldDB" id="A0A4R2I9M1"/>
<dbReference type="EMBL" id="SLWQ01000003">
    <property type="protein sequence ID" value="TCO41133.1"/>
    <property type="molecule type" value="Genomic_DNA"/>
</dbReference>
<dbReference type="OrthoDB" id="149912at2"/>
<sequence>MRAEELRIALPMATLAAKRWGDEGSPPLLALHGWLDNAGSFDQLAPLLAERWQVVALDLRGHGHSSHIAPGAWYHYVDYFDDIGAVLGHFGWTRVDLLGHSLGGTLASLFAAAYPERVGELLLVEALGPLTTTLEDALPQLRRALDQHAAFAARRPLRVFATLDEAVVARMLANDLSDAAARAIVARGVLAVEGGWVWSSDPRLTLASPQRYGEEQVRAMLSGIRARTRLVLADPPTSYLPAAMMDARAACVADIRVTRIAGHHHLHLENAAAVADALLGKASD</sequence>
<proteinExistence type="inferred from homology"/>
<dbReference type="GO" id="GO:0016787">
    <property type="term" value="F:hydrolase activity"/>
    <property type="evidence" value="ECO:0007669"/>
    <property type="project" value="UniProtKB-KW"/>
</dbReference>
<evidence type="ECO:0000256" key="2">
    <source>
        <dbReference type="ARBA" id="ARBA00022801"/>
    </source>
</evidence>
<protein>
    <submittedName>
        <fullName evidence="4">Pimeloyl-ACP methyl ester carboxylesterase</fullName>
    </submittedName>
</protein>
<dbReference type="Pfam" id="PF00561">
    <property type="entry name" value="Abhydrolase_1"/>
    <property type="match status" value="1"/>
</dbReference>
<keyword evidence="5" id="KW-1185">Reference proteome</keyword>
<feature type="domain" description="AB hydrolase-1" evidence="3">
    <location>
        <begin position="26"/>
        <end position="172"/>
    </location>
</feature>
<comment type="caution">
    <text evidence="4">The sequence shown here is derived from an EMBL/GenBank/DDBJ whole genome shotgun (WGS) entry which is preliminary data.</text>
</comment>
<dbReference type="Gene3D" id="3.40.50.1820">
    <property type="entry name" value="alpha/beta hydrolase"/>
    <property type="match status" value="1"/>
</dbReference>
<comment type="similarity">
    <text evidence="1">Belongs to the AB hydrolase superfamily.</text>
</comment>
<name>A0A4R2I9M1_9GAMM</name>
<dbReference type="InterPro" id="IPR050266">
    <property type="entry name" value="AB_hydrolase_sf"/>
</dbReference>
<reference evidence="4 5" key="1">
    <citation type="journal article" date="2015" name="Stand. Genomic Sci.">
        <title>Genomic Encyclopedia of Bacterial and Archaeal Type Strains, Phase III: the genomes of soil and plant-associated and newly described type strains.</title>
        <authorList>
            <person name="Whitman W.B."/>
            <person name="Woyke T."/>
            <person name="Klenk H.P."/>
            <person name="Zhou Y."/>
            <person name="Lilburn T.G."/>
            <person name="Beck B.J."/>
            <person name="De Vos P."/>
            <person name="Vandamme P."/>
            <person name="Eisen J.A."/>
            <person name="Garrity G."/>
            <person name="Hugenholtz P."/>
            <person name="Kyrpides N.C."/>
        </authorList>
    </citation>
    <scope>NUCLEOTIDE SEQUENCE [LARGE SCALE GENOMIC DNA]</scope>
    <source>
        <strain evidence="4 5">A3</strain>
    </source>
</reference>
<dbReference type="PRINTS" id="PR00111">
    <property type="entry name" value="ABHYDROLASE"/>
</dbReference>
<dbReference type="GO" id="GO:0016020">
    <property type="term" value="C:membrane"/>
    <property type="evidence" value="ECO:0007669"/>
    <property type="project" value="TreeGrafter"/>
</dbReference>
<dbReference type="PANTHER" id="PTHR43798:SF14">
    <property type="entry name" value="SERINE HYDROLASE-LIKE PROTEIN DDB_G0286239"/>
    <property type="match status" value="1"/>
</dbReference>
<dbReference type="PANTHER" id="PTHR43798">
    <property type="entry name" value="MONOACYLGLYCEROL LIPASE"/>
    <property type="match status" value="1"/>
</dbReference>
<dbReference type="InterPro" id="IPR029058">
    <property type="entry name" value="AB_hydrolase_fold"/>
</dbReference>
<dbReference type="Proteomes" id="UP000294862">
    <property type="component" value="Unassembled WGS sequence"/>
</dbReference>
<accession>A0A4R2I9M1</accession>